<sequence length="282" mass="32339">VQYQSNQFIDKNKDYVVPEHQDLLGDSKCSFVAGLFPPIAEESPKSSKFSSIGSRFKLQLQQLMETLSATEPHYIRCVKPNNQLKPAIFENVNILQQLRCGGVLEAIRISCAGYPTRRPFFEFVNRFGLLAPEVFDEKVACGKILEKKGIKGFQVGKTKVFLRAGQMAELDARRTEVLSNAAQIIQRRILTHIAHKQFIDTRKGSIVLQSFCRGRLAGKRFQELRRITAAIKIEKQFRKYHASKVYSKLRVSTLKMQATIRAMKAWKEFKRKKQTKAIIKMQ</sequence>
<dbReference type="GO" id="GO:0000146">
    <property type="term" value="F:microfilament motor activity"/>
    <property type="evidence" value="ECO:0007669"/>
    <property type="project" value="TreeGrafter"/>
</dbReference>
<name>A0AAD5CLS3_AMBAR</name>
<dbReference type="GO" id="GO:0030048">
    <property type="term" value="P:actin filament-based movement"/>
    <property type="evidence" value="ECO:0007669"/>
    <property type="project" value="UniProtKB-ARBA"/>
</dbReference>
<organism evidence="9 10">
    <name type="scientific">Ambrosia artemisiifolia</name>
    <name type="common">Common ragweed</name>
    <dbReference type="NCBI Taxonomy" id="4212"/>
    <lineage>
        <taxon>Eukaryota</taxon>
        <taxon>Viridiplantae</taxon>
        <taxon>Streptophyta</taxon>
        <taxon>Embryophyta</taxon>
        <taxon>Tracheophyta</taxon>
        <taxon>Spermatophyta</taxon>
        <taxon>Magnoliopsida</taxon>
        <taxon>eudicotyledons</taxon>
        <taxon>Gunneridae</taxon>
        <taxon>Pentapetalae</taxon>
        <taxon>asterids</taxon>
        <taxon>campanulids</taxon>
        <taxon>Asterales</taxon>
        <taxon>Asteraceae</taxon>
        <taxon>Asteroideae</taxon>
        <taxon>Heliantheae alliance</taxon>
        <taxon>Heliantheae</taxon>
        <taxon>Ambrosia</taxon>
    </lineage>
</organism>
<accession>A0AAD5CLS3</accession>
<evidence type="ECO:0000256" key="5">
    <source>
        <dbReference type="ARBA" id="ARBA00023175"/>
    </source>
</evidence>
<feature type="domain" description="Myosin motor" evidence="8">
    <location>
        <begin position="1"/>
        <end position="175"/>
    </location>
</feature>
<dbReference type="SMART" id="SM00242">
    <property type="entry name" value="MYSc"/>
    <property type="match status" value="1"/>
</dbReference>
<dbReference type="GO" id="GO:0005516">
    <property type="term" value="F:calmodulin binding"/>
    <property type="evidence" value="ECO:0007669"/>
    <property type="project" value="UniProtKB-KW"/>
</dbReference>
<dbReference type="Proteomes" id="UP001206925">
    <property type="component" value="Unassembled WGS sequence"/>
</dbReference>
<dbReference type="PANTHER" id="PTHR13140:SF792">
    <property type="entry name" value="MYOSIN-9"/>
    <property type="match status" value="1"/>
</dbReference>
<keyword evidence="1" id="KW-0547">Nucleotide-binding</keyword>
<dbReference type="InterPro" id="IPR027417">
    <property type="entry name" value="P-loop_NTPase"/>
</dbReference>
<dbReference type="GO" id="GO:0051015">
    <property type="term" value="F:actin filament binding"/>
    <property type="evidence" value="ECO:0007669"/>
    <property type="project" value="TreeGrafter"/>
</dbReference>
<keyword evidence="5" id="KW-0505">Motor protein</keyword>
<evidence type="ECO:0000259" key="8">
    <source>
        <dbReference type="PROSITE" id="PS51456"/>
    </source>
</evidence>
<dbReference type="Pfam" id="PF00612">
    <property type="entry name" value="IQ"/>
    <property type="match status" value="1"/>
</dbReference>
<gene>
    <name evidence="9" type="ORF">M8C21_027864</name>
</gene>
<dbReference type="PANTHER" id="PTHR13140">
    <property type="entry name" value="MYOSIN"/>
    <property type="match status" value="1"/>
</dbReference>
<evidence type="ECO:0000313" key="10">
    <source>
        <dbReference type="Proteomes" id="UP001206925"/>
    </source>
</evidence>
<feature type="non-terminal residue" evidence="9">
    <location>
        <position position="282"/>
    </location>
</feature>
<protein>
    <recommendedName>
        <fullName evidence="8">Myosin motor domain-containing protein</fullName>
    </recommendedName>
</protein>
<evidence type="ECO:0000313" key="9">
    <source>
        <dbReference type="EMBL" id="KAI7742851.1"/>
    </source>
</evidence>
<dbReference type="GO" id="GO:0016020">
    <property type="term" value="C:membrane"/>
    <property type="evidence" value="ECO:0007669"/>
    <property type="project" value="TreeGrafter"/>
</dbReference>
<dbReference type="Pfam" id="PF00063">
    <property type="entry name" value="Myosin_head"/>
    <property type="match status" value="1"/>
</dbReference>
<dbReference type="Gene3D" id="3.30.70.1590">
    <property type="match status" value="1"/>
</dbReference>
<dbReference type="Gene3D" id="1.20.58.530">
    <property type="match status" value="1"/>
</dbReference>
<proteinExistence type="inferred from homology"/>
<dbReference type="PROSITE" id="PS50096">
    <property type="entry name" value="IQ"/>
    <property type="match status" value="1"/>
</dbReference>
<reference evidence="9" key="1">
    <citation type="submission" date="2022-06" db="EMBL/GenBank/DDBJ databases">
        <title>Uncovering the hologenomic basis of an extraordinary plant invasion.</title>
        <authorList>
            <person name="Bieker V.C."/>
            <person name="Martin M.D."/>
            <person name="Gilbert T."/>
            <person name="Hodgins K."/>
            <person name="Battlay P."/>
            <person name="Petersen B."/>
            <person name="Wilson J."/>
        </authorList>
    </citation>
    <scope>NUCLEOTIDE SEQUENCE</scope>
    <source>
        <strain evidence="9">AA19_3_7</strain>
        <tissue evidence="9">Leaf</tissue>
    </source>
</reference>
<comment type="caution">
    <text evidence="7">Lacks conserved residue(s) required for the propagation of feature annotation.</text>
</comment>
<evidence type="ECO:0000256" key="2">
    <source>
        <dbReference type="ARBA" id="ARBA00022840"/>
    </source>
</evidence>
<feature type="region of interest" description="Actin-binding" evidence="7">
    <location>
        <begin position="60"/>
        <end position="82"/>
    </location>
</feature>
<dbReference type="InterPro" id="IPR036961">
    <property type="entry name" value="Kinesin_motor_dom_sf"/>
</dbReference>
<dbReference type="GO" id="GO:0005737">
    <property type="term" value="C:cytoplasm"/>
    <property type="evidence" value="ECO:0007669"/>
    <property type="project" value="TreeGrafter"/>
</dbReference>
<feature type="non-terminal residue" evidence="9">
    <location>
        <position position="1"/>
    </location>
</feature>
<keyword evidence="2" id="KW-0067">ATP-binding</keyword>
<dbReference type="InterPro" id="IPR000048">
    <property type="entry name" value="IQ_motif_EF-hand-BS"/>
</dbReference>
<keyword evidence="6 7" id="KW-0009">Actin-binding</keyword>
<dbReference type="GO" id="GO:0016459">
    <property type="term" value="C:myosin complex"/>
    <property type="evidence" value="ECO:0007669"/>
    <property type="project" value="UniProtKB-KW"/>
</dbReference>
<dbReference type="EMBL" id="JAMZMK010007882">
    <property type="protein sequence ID" value="KAI7742851.1"/>
    <property type="molecule type" value="Genomic_DNA"/>
</dbReference>
<keyword evidence="10" id="KW-1185">Reference proteome</keyword>
<dbReference type="AlphaFoldDB" id="A0AAD5CLS3"/>
<dbReference type="InterPro" id="IPR001609">
    <property type="entry name" value="Myosin_head_motor_dom-like"/>
</dbReference>
<dbReference type="PROSITE" id="PS51456">
    <property type="entry name" value="MYOSIN_MOTOR"/>
    <property type="match status" value="1"/>
</dbReference>
<dbReference type="Gene3D" id="1.20.5.190">
    <property type="match status" value="2"/>
</dbReference>
<evidence type="ECO:0000256" key="6">
    <source>
        <dbReference type="ARBA" id="ARBA00023203"/>
    </source>
</evidence>
<comment type="similarity">
    <text evidence="7">Belongs to the TRAFAC class myosin-kinesin ATPase superfamily. Myosin family.</text>
</comment>
<evidence type="ECO:0000256" key="4">
    <source>
        <dbReference type="ARBA" id="ARBA00023123"/>
    </source>
</evidence>
<dbReference type="Gene3D" id="3.40.850.10">
    <property type="entry name" value="Kinesin motor domain"/>
    <property type="match status" value="1"/>
</dbReference>
<keyword evidence="4 7" id="KW-0518">Myosin</keyword>
<evidence type="ECO:0000256" key="3">
    <source>
        <dbReference type="ARBA" id="ARBA00022860"/>
    </source>
</evidence>
<dbReference type="SMART" id="SM00015">
    <property type="entry name" value="IQ"/>
    <property type="match status" value="2"/>
</dbReference>
<evidence type="ECO:0000256" key="7">
    <source>
        <dbReference type="PROSITE-ProRule" id="PRU00782"/>
    </source>
</evidence>
<evidence type="ECO:0000256" key="1">
    <source>
        <dbReference type="ARBA" id="ARBA00022741"/>
    </source>
</evidence>
<dbReference type="GO" id="GO:0005524">
    <property type="term" value="F:ATP binding"/>
    <property type="evidence" value="ECO:0007669"/>
    <property type="project" value="UniProtKB-KW"/>
</dbReference>
<keyword evidence="3" id="KW-0112">Calmodulin-binding</keyword>
<dbReference type="GO" id="GO:0007015">
    <property type="term" value="P:actin filament organization"/>
    <property type="evidence" value="ECO:0007669"/>
    <property type="project" value="TreeGrafter"/>
</dbReference>
<dbReference type="SUPFAM" id="SSF52540">
    <property type="entry name" value="P-loop containing nucleoside triphosphate hydrolases"/>
    <property type="match status" value="1"/>
</dbReference>
<comment type="caution">
    <text evidence="9">The sequence shown here is derived from an EMBL/GenBank/DDBJ whole genome shotgun (WGS) entry which is preliminary data.</text>
</comment>
<dbReference type="Gene3D" id="1.20.120.720">
    <property type="entry name" value="Myosin VI head, motor domain, U50 subdomain"/>
    <property type="match status" value="1"/>
</dbReference>